<keyword evidence="3 7" id="KW-0812">Transmembrane</keyword>
<evidence type="ECO:0000256" key="8">
    <source>
        <dbReference type="SAM" id="Phobius"/>
    </source>
</evidence>
<dbReference type="InterPro" id="IPR001750">
    <property type="entry name" value="ND/Mrp_TM"/>
</dbReference>
<feature type="transmembrane region" description="Helical" evidence="8">
    <location>
        <begin position="232"/>
        <end position="252"/>
    </location>
</feature>
<evidence type="ECO:0000313" key="11">
    <source>
        <dbReference type="Proteomes" id="UP001203284"/>
    </source>
</evidence>
<feature type="transmembrane region" description="Helical" evidence="8">
    <location>
        <begin position="415"/>
        <end position="438"/>
    </location>
</feature>
<reference evidence="10 11" key="1">
    <citation type="submission" date="2022-04" db="EMBL/GenBank/DDBJ databases">
        <authorList>
            <person name="Grouzdev D.S."/>
            <person name="Pantiukh K.S."/>
            <person name="Krutkina M.S."/>
        </authorList>
    </citation>
    <scope>NUCLEOTIDE SEQUENCE [LARGE SCALE GENOMIC DNA]</scope>
    <source>
        <strain evidence="10 11">6x-1</strain>
    </source>
</reference>
<accession>A0ABT0D747</accession>
<evidence type="ECO:0000256" key="6">
    <source>
        <dbReference type="ARBA" id="ARBA00023136"/>
    </source>
</evidence>
<proteinExistence type="predicted"/>
<feature type="transmembrane region" description="Helical" evidence="8">
    <location>
        <begin position="69"/>
        <end position="90"/>
    </location>
</feature>
<feature type="transmembrane region" description="Helical" evidence="8">
    <location>
        <begin position="154"/>
        <end position="178"/>
    </location>
</feature>
<keyword evidence="11" id="KW-1185">Reference proteome</keyword>
<feature type="transmembrane region" description="Helical" evidence="8">
    <location>
        <begin position="6"/>
        <end position="24"/>
    </location>
</feature>
<feature type="transmembrane region" description="Helical" evidence="8">
    <location>
        <begin position="102"/>
        <end position="119"/>
    </location>
</feature>
<feature type="transmembrane region" description="Helical" evidence="8">
    <location>
        <begin position="289"/>
        <end position="309"/>
    </location>
</feature>
<evidence type="ECO:0000256" key="3">
    <source>
        <dbReference type="ARBA" id="ARBA00022692"/>
    </source>
</evidence>
<feature type="transmembrane region" description="Helical" evidence="8">
    <location>
        <begin position="31"/>
        <end position="49"/>
    </location>
</feature>
<feature type="transmembrane region" description="Helical" evidence="8">
    <location>
        <begin position="383"/>
        <end position="403"/>
    </location>
</feature>
<feature type="transmembrane region" description="Helical" evidence="8">
    <location>
        <begin position="125"/>
        <end position="142"/>
    </location>
</feature>
<feature type="transmembrane region" description="Helical" evidence="8">
    <location>
        <begin position="458"/>
        <end position="476"/>
    </location>
</feature>
<evidence type="ECO:0000256" key="5">
    <source>
        <dbReference type="ARBA" id="ARBA00023002"/>
    </source>
</evidence>
<feature type="transmembrane region" description="Helical" evidence="8">
    <location>
        <begin position="517"/>
        <end position="535"/>
    </location>
</feature>
<feature type="transmembrane region" description="Helical" evidence="8">
    <location>
        <begin position="198"/>
        <end position="220"/>
    </location>
</feature>
<gene>
    <name evidence="10" type="ORF">MWN34_02430</name>
</gene>
<dbReference type="PANTHER" id="PTHR42682">
    <property type="entry name" value="HYDROGENASE-4 COMPONENT F"/>
    <property type="match status" value="1"/>
</dbReference>
<keyword evidence="5" id="KW-0560">Oxidoreductase</keyword>
<feature type="transmembrane region" description="Helical" evidence="8">
    <location>
        <begin position="264"/>
        <end position="282"/>
    </location>
</feature>
<comment type="subcellular location">
    <subcellularLocation>
        <location evidence="1">Cell membrane</location>
        <topology evidence="1">Multi-pass membrane protein</topology>
    </subcellularLocation>
    <subcellularLocation>
        <location evidence="7">Membrane</location>
        <topology evidence="7">Multi-pass membrane protein</topology>
    </subcellularLocation>
</comment>
<sequence>MSAAGLLLAAAPTFPLLLGASALWRGARAHLLRVLPVAPLPALAAALLAPGGSLVLAPDPLRLTLALDLPGALLLGGAGMLWSLAGLYAARYMAGARHRTSFTLWWLFTMAGTLGLFVVADLASFYLAFSLASLAAYGLVAQERNPEAERAARVYMVLALLGEAFLLMGFVLMAVGVADGNPMIAQALERLPASPWREAILALLILGFGLKMGLVPLHVWMPLAHPVAPMPASAVLSGIIVKAGIIGLIRFLPFEAGAEGWGTALVVLGLFTAYYAVAVGLAQRHPKVVLAYSTVSQMGVIAAVLGAGLAAGDPRTRTLAAYYALHHMLVKGALFLGTGLSAGQRNGWKRVVMAVLAFALAGLPLTSGMLAKYVVKDVFAPGPALWLVTLSAAGSAALMLHFLHRLAHAAEAKRAGPVLLASWLGVGAASLVAAWALFPVVTNTSAATLFSPATVWKASWPILIGVLLVLPPLRLADRVPHIPPGDVIVWAERLLPRLRRLAEDVERLDAFLRRWPVAALLLVLLMLLLGAALQLSA</sequence>
<evidence type="ECO:0000313" key="10">
    <source>
        <dbReference type="EMBL" id="MCK0195757.1"/>
    </source>
</evidence>
<organism evidence="10 11">
    <name type="scientific">Ancylobacter crimeensis</name>
    <dbReference type="NCBI Taxonomy" id="2579147"/>
    <lineage>
        <taxon>Bacteria</taxon>
        <taxon>Pseudomonadati</taxon>
        <taxon>Pseudomonadota</taxon>
        <taxon>Alphaproteobacteria</taxon>
        <taxon>Hyphomicrobiales</taxon>
        <taxon>Xanthobacteraceae</taxon>
        <taxon>Ancylobacter</taxon>
    </lineage>
</organism>
<dbReference type="EMBL" id="JALKCH010000002">
    <property type="protein sequence ID" value="MCK0195757.1"/>
    <property type="molecule type" value="Genomic_DNA"/>
</dbReference>
<feature type="transmembrane region" description="Helical" evidence="8">
    <location>
        <begin position="321"/>
        <end position="339"/>
    </location>
</feature>
<evidence type="ECO:0000256" key="4">
    <source>
        <dbReference type="ARBA" id="ARBA00022989"/>
    </source>
</evidence>
<dbReference type="InterPro" id="IPR052175">
    <property type="entry name" value="ComplexI-like_HydComp"/>
</dbReference>
<keyword evidence="6 8" id="KW-0472">Membrane</keyword>
<name>A0ABT0D747_9HYPH</name>
<feature type="transmembrane region" description="Helical" evidence="8">
    <location>
        <begin position="351"/>
        <end position="371"/>
    </location>
</feature>
<protein>
    <submittedName>
        <fullName evidence="10">Complex I subunit 5 family protein</fullName>
    </submittedName>
</protein>
<keyword evidence="2" id="KW-1003">Cell membrane</keyword>
<dbReference type="RefSeq" id="WP_247026205.1">
    <property type="nucleotide sequence ID" value="NZ_JALKCH010000002.1"/>
</dbReference>
<dbReference type="PANTHER" id="PTHR42682:SF4">
    <property type="entry name" value="NADH-UBIQUINONE_PLASTOQUINONE"/>
    <property type="match status" value="1"/>
</dbReference>
<comment type="caution">
    <text evidence="10">The sequence shown here is derived from an EMBL/GenBank/DDBJ whole genome shotgun (WGS) entry which is preliminary data.</text>
</comment>
<keyword evidence="4 8" id="KW-1133">Transmembrane helix</keyword>
<evidence type="ECO:0000256" key="2">
    <source>
        <dbReference type="ARBA" id="ARBA00022475"/>
    </source>
</evidence>
<evidence type="ECO:0000259" key="9">
    <source>
        <dbReference type="Pfam" id="PF00361"/>
    </source>
</evidence>
<evidence type="ECO:0000256" key="7">
    <source>
        <dbReference type="RuleBase" id="RU000320"/>
    </source>
</evidence>
<dbReference type="Proteomes" id="UP001203284">
    <property type="component" value="Unassembled WGS sequence"/>
</dbReference>
<feature type="domain" description="NADH:quinone oxidoreductase/Mrp antiporter transmembrane" evidence="9">
    <location>
        <begin position="121"/>
        <end position="390"/>
    </location>
</feature>
<dbReference type="Pfam" id="PF00361">
    <property type="entry name" value="Proton_antipo_M"/>
    <property type="match status" value="1"/>
</dbReference>
<evidence type="ECO:0000256" key="1">
    <source>
        <dbReference type="ARBA" id="ARBA00004651"/>
    </source>
</evidence>